<dbReference type="NCBIfam" id="TIGR00634">
    <property type="entry name" value="recN"/>
    <property type="match status" value="1"/>
</dbReference>
<dbReference type="Gene3D" id="3.40.50.300">
    <property type="entry name" value="P-loop containing nucleotide triphosphate hydrolases"/>
    <property type="match status" value="2"/>
</dbReference>
<dbReference type="AlphaFoldDB" id="A0A233V5G2"/>
<evidence type="ECO:0000256" key="3">
    <source>
        <dbReference type="ARBA" id="ARBA00022741"/>
    </source>
</evidence>
<evidence type="ECO:0000256" key="2">
    <source>
        <dbReference type="ARBA" id="ARBA00021315"/>
    </source>
</evidence>
<comment type="similarity">
    <text evidence="1 8">Belongs to the RecN family.</text>
</comment>
<dbReference type="RefSeq" id="WP_094205745.1">
    <property type="nucleotide sequence ID" value="NZ_NDYC01000019.1"/>
</dbReference>
<evidence type="ECO:0000256" key="4">
    <source>
        <dbReference type="ARBA" id="ARBA00022763"/>
    </source>
</evidence>
<dbReference type="GO" id="GO:0006302">
    <property type="term" value="P:double-strand break repair"/>
    <property type="evidence" value="ECO:0007669"/>
    <property type="project" value="InterPro"/>
</dbReference>
<dbReference type="PANTHER" id="PTHR11059:SF0">
    <property type="entry name" value="DNA REPAIR PROTEIN RECN"/>
    <property type="match status" value="1"/>
</dbReference>
<dbReference type="InterPro" id="IPR027417">
    <property type="entry name" value="P-loop_NTPase"/>
</dbReference>
<dbReference type="SUPFAM" id="SSF52540">
    <property type="entry name" value="P-loop containing nucleoside triphosphate hydrolases"/>
    <property type="match status" value="1"/>
</dbReference>
<evidence type="ECO:0000256" key="1">
    <source>
        <dbReference type="ARBA" id="ARBA00009441"/>
    </source>
</evidence>
<keyword evidence="5" id="KW-0067">ATP-binding</keyword>
<keyword evidence="6 8" id="KW-0234">DNA repair</keyword>
<dbReference type="InterPro" id="IPR038729">
    <property type="entry name" value="Rad50/SbcC_AAA"/>
</dbReference>
<reference evidence="12" key="1">
    <citation type="submission" date="2017-04" db="EMBL/GenBank/DDBJ databases">
        <title>Finegoldia magna isolated from orthopedic joint implant-associated infections.</title>
        <authorList>
            <person name="Bjorklund S."/>
            <person name="Bruggemann H."/>
            <person name="Jensen A."/>
            <person name="Hellmark B."/>
            <person name="Soderquist B."/>
        </authorList>
    </citation>
    <scope>NUCLEOTIDE SEQUENCE [LARGE SCALE GENOMIC DNA]</scope>
    <source>
        <strain evidence="12">CCUG 54800</strain>
    </source>
</reference>
<dbReference type="GO" id="GO:0016887">
    <property type="term" value="F:ATP hydrolysis activity"/>
    <property type="evidence" value="ECO:0007669"/>
    <property type="project" value="InterPro"/>
</dbReference>
<keyword evidence="9" id="KW-0175">Coiled coil</keyword>
<gene>
    <name evidence="11" type="ORF">B9N49_04700</name>
</gene>
<dbReference type="EMBL" id="NDYC01000019">
    <property type="protein sequence ID" value="OXZ27630.1"/>
    <property type="molecule type" value="Genomic_DNA"/>
</dbReference>
<dbReference type="InterPro" id="IPR004604">
    <property type="entry name" value="DNA_recomb/repair_RecN"/>
</dbReference>
<comment type="caution">
    <text evidence="11">The sequence shown here is derived from an EMBL/GenBank/DDBJ whole genome shotgun (WGS) entry which is preliminary data.</text>
</comment>
<dbReference type="Pfam" id="PF13476">
    <property type="entry name" value="AAA_23"/>
    <property type="match status" value="1"/>
</dbReference>
<protein>
    <recommendedName>
        <fullName evidence="2 8">DNA repair protein RecN</fullName>
    </recommendedName>
    <alternativeName>
        <fullName evidence="7 8">Recombination protein N</fullName>
    </alternativeName>
</protein>
<proteinExistence type="inferred from homology"/>
<organism evidence="11 12">
    <name type="scientific">Finegoldia magna</name>
    <name type="common">Peptostreptococcus magnus</name>
    <dbReference type="NCBI Taxonomy" id="1260"/>
    <lineage>
        <taxon>Bacteria</taxon>
        <taxon>Bacillati</taxon>
        <taxon>Bacillota</taxon>
        <taxon>Tissierellia</taxon>
        <taxon>Tissierellales</taxon>
        <taxon>Peptoniphilaceae</taxon>
        <taxon>Finegoldia</taxon>
    </lineage>
</organism>
<evidence type="ECO:0000313" key="11">
    <source>
        <dbReference type="EMBL" id="OXZ27630.1"/>
    </source>
</evidence>
<evidence type="ECO:0000313" key="12">
    <source>
        <dbReference type="Proteomes" id="UP000215413"/>
    </source>
</evidence>
<feature type="coiled-coil region" evidence="9">
    <location>
        <begin position="333"/>
        <end position="360"/>
    </location>
</feature>
<evidence type="ECO:0000256" key="9">
    <source>
        <dbReference type="SAM" id="Coils"/>
    </source>
</evidence>
<keyword evidence="3" id="KW-0547">Nucleotide-binding</keyword>
<evidence type="ECO:0000256" key="8">
    <source>
        <dbReference type="PIRNR" id="PIRNR003128"/>
    </source>
</evidence>
<comment type="function">
    <text evidence="8">May be involved in recombinational repair of damaged DNA.</text>
</comment>
<accession>A0A233V5G2</accession>
<name>A0A233V5G2_FINMA</name>
<evidence type="ECO:0000256" key="7">
    <source>
        <dbReference type="ARBA" id="ARBA00033408"/>
    </source>
</evidence>
<evidence type="ECO:0000256" key="6">
    <source>
        <dbReference type="ARBA" id="ARBA00023204"/>
    </source>
</evidence>
<keyword evidence="4 8" id="KW-0227">DNA damage</keyword>
<dbReference type="PANTHER" id="PTHR11059">
    <property type="entry name" value="DNA REPAIR PROTEIN RECN"/>
    <property type="match status" value="1"/>
</dbReference>
<dbReference type="GO" id="GO:0005524">
    <property type="term" value="F:ATP binding"/>
    <property type="evidence" value="ECO:0007669"/>
    <property type="project" value="UniProtKB-KW"/>
</dbReference>
<dbReference type="GO" id="GO:0009432">
    <property type="term" value="P:SOS response"/>
    <property type="evidence" value="ECO:0007669"/>
    <property type="project" value="TreeGrafter"/>
</dbReference>
<dbReference type="Proteomes" id="UP000215413">
    <property type="component" value="Unassembled WGS sequence"/>
</dbReference>
<dbReference type="CDD" id="cd03241">
    <property type="entry name" value="ABC_RecN"/>
    <property type="match status" value="2"/>
</dbReference>
<evidence type="ECO:0000256" key="5">
    <source>
        <dbReference type="ARBA" id="ARBA00022840"/>
    </source>
</evidence>
<evidence type="ECO:0000259" key="10">
    <source>
        <dbReference type="Pfam" id="PF13476"/>
    </source>
</evidence>
<dbReference type="GO" id="GO:0043590">
    <property type="term" value="C:bacterial nucleoid"/>
    <property type="evidence" value="ECO:0007669"/>
    <property type="project" value="TreeGrafter"/>
</dbReference>
<dbReference type="PIRSF" id="PIRSF003128">
    <property type="entry name" value="RecN"/>
    <property type="match status" value="1"/>
</dbReference>
<feature type="domain" description="Rad50/SbcC-type AAA" evidence="10">
    <location>
        <begin position="4"/>
        <end position="218"/>
    </location>
</feature>
<sequence>MLNSLYIENFAIIDKINVDFTDGLNIITGETGSGKSILIEAFELLLGQRFNKSFVRDSSKKTIVEATFTIADNSKIKFLEDMGYNVEDGVIIISRIVDTNLKSINKLNNRSITLNTLNELMSKFVDIHGQNGTQSLLNKDFYLDLIDSFDKEETFKIKTELSGILNNIAEYKKAYKSFNITNEEKDRQLDIINYQIDEISQIDLDNVDEEELENEYNKLSNVNLIKNNIGEILNMYSDENYNEQDINTMFNIVLSKMDSISEFDNDVNSLKQDLDKIYYDMDDLFSRISSYSSGIYQDEFKLNDLENKIAIITNLKRKYGKSINDIVLFRQDLERRLKELNEITENKRKFKELIDSKNKKGIELSDRLHKIRKEIVCKLEKLIVQNLKDLNMKHADFKVKFEKLSEFNEKGYDSLDFLIKTNLGQDLKPMASIASGGEISRIMLGFKSVISDFEDINTLIFDEIDTGISGRTALVVGEKLIDLSKDKQVISISHLPQIASLSDNHILIEKIDLNNETKSILKVLTPEEKVNEISRLIGGINITETTIEQAKLMINQANELKKDRR</sequence>
<dbReference type="GO" id="GO:0006310">
    <property type="term" value="P:DNA recombination"/>
    <property type="evidence" value="ECO:0007669"/>
    <property type="project" value="InterPro"/>
</dbReference>